<evidence type="ECO:0000313" key="3">
    <source>
        <dbReference type="EMBL" id="MFC4492431.1"/>
    </source>
</evidence>
<feature type="region of interest" description="Disordered" evidence="1">
    <location>
        <begin position="310"/>
        <end position="337"/>
    </location>
</feature>
<keyword evidence="2" id="KW-0812">Transmembrane</keyword>
<feature type="compositionally biased region" description="Basic and acidic residues" evidence="1">
    <location>
        <begin position="114"/>
        <end position="124"/>
    </location>
</feature>
<keyword evidence="2" id="KW-1133">Transmembrane helix</keyword>
<accession>A0ABV9A482</accession>
<feature type="compositionally biased region" description="Low complexity" evidence="1">
    <location>
        <begin position="319"/>
        <end position="328"/>
    </location>
</feature>
<proteinExistence type="predicted"/>
<evidence type="ECO:0000313" key="4">
    <source>
        <dbReference type="Proteomes" id="UP001595999"/>
    </source>
</evidence>
<feature type="transmembrane region" description="Helical" evidence="2">
    <location>
        <begin position="451"/>
        <end position="468"/>
    </location>
</feature>
<dbReference type="Proteomes" id="UP001595999">
    <property type="component" value="Unassembled WGS sequence"/>
</dbReference>
<evidence type="ECO:0000256" key="1">
    <source>
        <dbReference type="SAM" id="MobiDB-lite"/>
    </source>
</evidence>
<sequence length="474" mass="49721">MGKLIRILILVTVTLYQLLAPVQAYAGVGSTLYPVILNAAINGGKMAGTVATRTIAGNPALGLAMSSNSAGDASYDCMVAVNPACLPLPTDWTRDPSGNPTPPQSANSIPAKFPTKDGDGRDDQYGPNSSWGQVYCRSSGWCWVWIKENDDGTSPSPPSGFNYVVRGSFYADGYPGPITNANKYSGNVGSPDLQGGCPDGYLQVGGSCIIKDPSVIKKSGVPCSIVRVGNTYSFDSSNSACNGATNGQYQMSDGNVYDASSGNVVVYPSWDDVKNKNPAATVSPTVDGGTQVKSYDKASNTTTTTTIKDGKVVSSTTEAGNTTSNPPGTGTGTGAGGTPITCQQVGTCGVSQETTQQGVKTGVDKLVNLVTDMTKFDSSSPGNGDLPSNDTDFSLLSGMTMPSLSLDWLMKMFPDPQCTDIQLDMPMMSSTNTMTIPVCKYLPPIRNAMTWFWYGVTALTIMGMFLGTKPEDDK</sequence>
<dbReference type="EMBL" id="JBHSEK010000028">
    <property type="protein sequence ID" value="MFC4492431.1"/>
    <property type="molecule type" value="Genomic_DNA"/>
</dbReference>
<feature type="region of interest" description="Disordered" evidence="1">
    <location>
        <begin position="91"/>
        <end position="127"/>
    </location>
</feature>
<name>A0ABV9A482_9NEIS</name>
<organism evidence="3 4">
    <name type="scientific">Chromobacterium aquaticum</name>
    <dbReference type="NCBI Taxonomy" id="467180"/>
    <lineage>
        <taxon>Bacteria</taxon>
        <taxon>Pseudomonadati</taxon>
        <taxon>Pseudomonadota</taxon>
        <taxon>Betaproteobacteria</taxon>
        <taxon>Neisseriales</taxon>
        <taxon>Chromobacteriaceae</taxon>
        <taxon>Chromobacterium</taxon>
    </lineage>
</organism>
<gene>
    <name evidence="3" type="ORF">ACFO0R_22705</name>
</gene>
<protein>
    <recommendedName>
        <fullName evidence="5">TspB protein</fullName>
    </recommendedName>
</protein>
<evidence type="ECO:0000256" key="2">
    <source>
        <dbReference type="SAM" id="Phobius"/>
    </source>
</evidence>
<dbReference type="RefSeq" id="WP_231464090.1">
    <property type="nucleotide sequence ID" value="NZ_JAJOHW010000119.1"/>
</dbReference>
<comment type="caution">
    <text evidence="3">The sequence shown here is derived from an EMBL/GenBank/DDBJ whole genome shotgun (WGS) entry which is preliminary data.</text>
</comment>
<reference evidence="4" key="1">
    <citation type="journal article" date="2019" name="Int. J. Syst. Evol. Microbiol.">
        <title>The Global Catalogue of Microorganisms (GCM) 10K type strain sequencing project: providing services to taxonomists for standard genome sequencing and annotation.</title>
        <authorList>
            <consortium name="The Broad Institute Genomics Platform"/>
            <consortium name="The Broad Institute Genome Sequencing Center for Infectious Disease"/>
            <person name="Wu L."/>
            <person name="Ma J."/>
        </authorList>
    </citation>
    <scope>NUCLEOTIDE SEQUENCE [LARGE SCALE GENOMIC DNA]</scope>
    <source>
        <strain evidence="4">CGMCC 4.7608</strain>
    </source>
</reference>
<evidence type="ECO:0008006" key="5">
    <source>
        <dbReference type="Google" id="ProtNLM"/>
    </source>
</evidence>
<keyword evidence="4" id="KW-1185">Reference proteome</keyword>
<keyword evidence="2" id="KW-0472">Membrane</keyword>